<name>A0ACB0YXV0_MELEN</name>
<organism evidence="1 2">
    <name type="scientific">Meloidogyne enterolobii</name>
    <name type="common">Root-knot nematode worm</name>
    <name type="synonym">Meloidogyne mayaguensis</name>
    <dbReference type="NCBI Taxonomy" id="390850"/>
    <lineage>
        <taxon>Eukaryota</taxon>
        <taxon>Metazoa</taxon>
        <taxon>Ecdysozoa</taxon>
        <taxon>Nematoda</taxon>
        <taxon>Chromadorea</taxon>
        <taxon>Rhabditida</taxon>
        <taxon>Tylenchina</taxon>
        <taxon>Tylenchomorpha</taxon>
        <taxon>Tylenchoidea</taxon>
        <taxon>Meloidogynidae</taxon>
        <taxon>Meloidogyninae</taxon>
        <taxon>Meloidogyne</taxon>
    </lineage>
</organism>
<keyword evidence="2" id="KW-1185">Reference proteome</keyword>
<gene>
    <name evidence="1" type="ORF">MENTE1834_LOCUS18089</name>
</gene>
<comment type="caution">
    <text evidence="1">The sequence shown here is derived from an EMBL/GenBank/DDBJ whole genome shotgun (WGS) entry which is preliminary data.</text>
</comment>
<proteinExistence type="predicted"/>
<sequence>MSLTPSSSIPGHRRTWDKTEFEIRAQERLAAEKEAFDIKRGVIKPPKGPKVQRELLKPREFKLDLESKVGKQVVINKTTPSAESGGYYCNICDCVVKDSLNFLDHINGKNHQRNLGIFQVYFYFFKNLGFSMRVKKSTVDEVRERLALKKIEKESKGRDNEEERQNDLKEEEAKLADMKRQQRERQKEQIRKRLAKNNLEEISADPELLSIMGIGNFSSKQQQKKKK</sequence>
<evidence type="ECO:0000313" key="1">
    <source>
        <dbReference type="EMBL" id="CAK5068487.1"/>
    </source>
</evidence>
<evidence type="ECO:0000313" key="2">
    <source>
        <dbReference type="Proteomes" id="UP001497535"/>
    </source>
</evidence>
<accession>A0ACB0YXV0</accession>
<reference evidence="1" key="1">
    <citation type="submission" date="2023-11" db="EMBL/GenBank/DDBJ databases">
        <authorList>
            <person name="Poullet M."/>
        </authorList>
    </citation>
    <scope>NUCLEOTIDE SEQUENCE</scope>
    <source>
        <strain evidence="1">E1834</strain>
    </source>
</reference>
<protein>
    <submittedName>
        <fullName evidence="1">Uncharacterized protein</fullName>
    </submittedName>
</protein>
<dbReference type="Proteomes" id="UP001497535">
    <property type="component" value="Unassembled WGS sequence"/>
</dbReference>
<dbReference type="EMBL" id="CAVMJV010000021">
    <property type="protein sequence ID" value="CAK5068487.1"/>
    <property type="molecule type" value="Genomic_DNA"/>
</dbReference>